<comment type="caution">
    <text evidence="1">The sequence shown here is derived from an EMBL/GenBank/DDBJ whole genome shotgun (WGS) entry which is preliminary data.</text>
</comment>
<dbReference type="Pfam" id="PF13344">
    <property type="entry name" value="Hydrolase_6"/>
    <property type="match status" value="1"/>
</dbReference>
<dbReference type="PANTHER" id="PTHR19288:SF90">
    <property type="entry name" value="OS08G0542600 PROTEIN"/>
    <property type="match status" value="1"/>
</dbReference>
<dbReference type="RefSeq" id="WP_116624420.1">
    <property type="nucleotide sequence ID" value="NZ_QURN01000009.1"/>
</dbReference>
<dbReference type="PANTHER" id="PTHR19288">
    <property type="entry name" value="4-NITROPHENYLPHOSPHATASE-RELATED"/>
    <property type="match status" value="1"/>
</dbReference>
<keyword evidence="2" id="KW-1185">Reference proteome</keyword>
<dbReference type="NCBIfam" id="TIGR01459">
    <property type="entry name" value="HAD-SF-IIA-hyp4"/>
    <property type="match status" value="1"/>
</dbReference>
<dbReference type="Gene3D" id="3.40.50.1000">
    <property type="entry name" value="HAD superfamily/HAD-like"/>
    <property type="match status" value="2"/>
</dbReference>
<dbReference type="SUPFAM" id="SSF56784">
    <property type="entry name" value="HAD-like"/>
    <property type="match status" value="1"/>
</dbReference>
<accession>A0A371XD53</accession>
<dbReference type="AlphaFoldDB" id="A0A371XD53"/>
<dbReference type="Proteomes" id="UP000262379">
    <property type="component" value="Unassembled WGS sequence"/>
</dbReference>
<keyword evidence="1" id="KW-0378">Hydrolase</keyword>
<dbReference type="Pfam" id="PF13242">
    <property type="entry name" value="Hydrolase_like"/>
    <property type="match status" value="1"/>
</dbReference>
<evidence type="ECO:0000313" key="2">
    <source>
        <dbReference type="Proteomes" id="UP000262379"/>
    </source>
</evidence>
<dbReference type="InterPro" id="IPR023214">
    <property type="entry name" value="HAD_sf"/>
</dbReference>
<sequence length="280" mass="30135">MISPQHHHLAGVRDLVSIFDTFLIDQFGVLHDGAAPYPGAVEALANLKASGKKILLISNSGRRSAPNEQRLLRLGFEPGSWDLFLSSGEVAWRKLAATSDGPKQNCLLIAREGDRSAIDGLAFNLVDDGTAADVVLLSGSEADRYDMDHYRRLLEPAAARKVPCFCTNPDKIMLTPAGTRFGAGQIAEVYAAMGGPVTWIGKPFPDIYETARTLLGNPLSARTACVGDSIEHDIAGGLQAGFSTVLVETGVLETASDFEKDELFKRYGAAPDYLLPAFVW</sequence>
<dbReference type="EMBL" id="QURN01000009">
    <property type="protein sequence ID" value="RFC67168.1"/>
    <property type="molecule type" value="Genomic_DNA"/>
</dbReference>
<dbReference type="GO" id="GO:0016791">
    <property type="term" value="F:phosphatase activity"/>
    <property type="evidence" value="ECO:0007669"/>
    <property type="project" value="TreeGrafter"/>
</dbReference>
<evidence type="ECO:0000313" key="1">
    <source>
        <dbReference type="EMBL" id="RFC67168.1"/>
    </source>
</evidence>
<dbReference type="InterPro" id="IPR006356">
    <property type="entry name" value="HAD-SF_hydro_IIA_hyp3"/>
</dbReference>
<protein>
    <submittedName>
        <fullName evidence="1">TIGR01459 family HAD-type hydrolase</fullName>
    </submittedName>
</protein>
<name>A0A371XD53_9HYPH</name>
<reference evidence="2" key="1">
    <citation type="submission" date="2018-08" db="EMBL/GenBank/DDBJ databases">
        <authorList>
            <person name="Im W.T."/>
        </authorList>
    </citation>
    <scope>NUCLEOTIDE SEQUENCE [LARGE SCALE GENOMIC DNA]</scope>
    <source>
        <strain evidence="2">LA-28</strain>
    </source>
</reference>
<gene>
    <name evidence="1" type="ORF">DY251_13500</name>
</gene>
<proteinExistence type="predicted"/>
<dbReference type="GO" id="GO:0005737">
    <property type="term" value="C:cytoplasm"/>
    <property type="evidence" value="ECO:0007669"/>
    <property type="project" value="TreeGrafter"/>
</dbReference>
<dbReference type="InterPro" id="IPR036412">
    <property type="entry name" value="HAD-like_sf"/>
</dbReference>
<organism evidence="1 2">
    <name type="scientific">Mesorhizobium denitrificans</name>
    <dbReference type="NCBI Taxonomy" id="2294114"/>
    <lineage>
        <taxon>Bacteria</taxon>
        <taxon>Pseudomonadati</taxon>
        <taxon>Pseudomonadota</taxon>
        <taxon>Alphaproteobacteria</taxon>
        <taxon>Hyphomicrobiales</taxon>
        <taxon>Phyllobacteriaceae</taxon>
        <taxon>Mesorhizobium</taxon>
    </lineage>
</organism>
<dbReference type="CDD" id="cd07525">
    <property type="entry name" value="HAD_like"/>
    <property type="match status" value="1"/>
</dbReference>
<dbReference type="InterPro" id="IPR006357">
    <property type="entry name" value="HAD-SF_hydro_IIA"/>
</dbReference>